<dbReference type="RefSeq" id="WP_139235263.1">
    <property type="nucleotide sequence ID" value="NZ_FPAT01000012.1"/>
</dbReference>
<accession>A0A1I7BQ69</accession>
<name>A0A1I7BQ69_9ACTN</name>
<protein>
    <submittedName>
        <fullName evidence="2">Uncharacterized protein</fullName>
    </submittedName>
</protein>
<gene>
    <name evidence="2" type="ORF">SAMN04487904_11275</name>
</gene>
<evidence type="ECO:0000256" key="1">
    <source>
        <dbReference type="SAM" id="MobiDB-lite"/>
    </source>
</evidence>
<feature type="region of interest" description="Disordered" evidence="1">
    <location>
        <begin position="83"/>
        <end position="105"/>
    </location>
</feature>
<dbReference type="EMBL" id="FPAT01000012">
    <property type="protein sequence ID" value="SFT89299.1"/>
    <property type="molecule type" value="Genomic_DNA"/>
</dbReference>
<feature type="compositionally biased region" description="Basic residues" evidence="1">
    <location>
        <begin position="17"/>
        <end position="28"/>
    </location>
</feature>
<feature type="region of interest" description="Disordered" evidence="1">
    <location>
        <begin position="1"/>
        <end position="68"/>
    </location>
</feature>
<sequence>MPEPSSDAFRQEDLPRGHRSPRGARHAHAGPGALTVERPREEKGRATSNEVRADAAPTEIMPALGPGRFTHWRGTLPLSVVTKRRPGSSNLPGRPVQATASDDSPHGELLARVLAGLRAL</sequence>
<organism evidence="2 3">
    <name type="scientific">Actinopolyspora righensis</name>
    <dbReference type="NCBI Taxonomy" id="995060"/>
    <lineage>
        <taxon>Bacteria</taxon>
        <taxon>Bacillati</taxon>
        <taxon>Actinomycetota</taxon>
        <taxon>Actinomycetes</taxon>
        <taxon>Actinopolysporales</taxon>
        <taxon>Actinopolysporaceae</taxon>
        <taxon>Actinopolyspora</taxon>
        <taxon>Actinopolyspora alba group</taxon>
    </lineage>
</organism>
<reference evidence="3" key="1">
    <citation type="submission" date="2016-10" db="EMBL/GenBank/DDBJ databases">
        <authorList>
            <person name="Varghese N."/>
            <person name="Submissions S."/>
        </authorList>
    </citation>
    <scope>NUCLEOTIDE SEQUENCE [LARGE SCALE GENOMIC DNA]</scope>
    <source>
        <strain evidence="3">DSM 45501</strain>
    </source>
</reference>
<dbReference type="STRING" id="995060.SAMN04487904_11275"/>
<evidence type="ECO:0000313" key="2">
    <source>
        <dbReference type="EMBL" id="SFT89299.1"/>
    </source>
</evidence>
<dbReference type="Proteomes" id="UP000199165">
    <property type="component" value="Unassembled WGS sequence"/>
</dbReference>
<keyword evidence="3" id="KW-1185">Reference proteome</keyword>
<proteinExistence type="predicted"/>
<evidence type="ECO:0000313" key="3">
    <source>
        <dbReference type="Proteomes" id="UP000199165"/>
    </source>
</evidence>
<dbReference type="AlphaFoldDB" id="A0A1I7BQ69"/>